<dbReference type="InterPro" id="IPR036404">
    <property type="entry name" value="Jacalin-like_lectin_dom_sf"/>
</dbReference>
<feature type="domain" description="Jacalin-type lectin" evidence="3">
    <location>
        <begin position="48"/>
        <end position="190"/>
    </location>
</feature>
<dbReference type="SMART" id="SM00915">
    <property type="entry name" value="Jacalin"/>
    <property type="match status" value="1"/>
</dbReference>
<evidence type="ECO:0000259" key="3">
    <source>
        <dbReference type="PROSITE" id="PS51752"/>
    </source>
</evidence>
<dbReference type="PROSITE" id="PS51752">
    <property type="entry name" value="JACALIN_LECTIN"/>
    <property type="match status" value="1"/>
</dbReference>
<sequence length="190" mass="19689">MSLKPGFDGVWVTTHHTMVVSGGSGEAVLSSNLLLRLIGFSLPFNDGTVKLGPWGGPGGVAWDYNPGSNTAIIEIIISHGDVVDSVSFKSINHTTGKIVSSSTHGGTGGVPDKISIDGSEEHLTLISGTITDYFGNVVVESLTFHTNKTKYGPYGLTNGSAFEIPMENGEIVGFFGNAGAFLDAIGSSAL</sequence>
<protein>
    <recommendedName>
        <fullName evidence="3">Jacalin-type lectin domain-containing protein</fullName>
    </recommendedName>
</protein>
<organism evidence="4 5">
    <name type="scientific">Xanthoceras sorbifolium</name>
    <dbReference type="NCBI Taxonomy" id="99658"/>
    <lineage>
        <taxon>Eukaryota</taxon>
        <taxon>Viridiplantae</taxon>
        <taxon>Streptophyta</taxon>
        <taxon>Embryophyta</taxon>
        <taxon>Tracheophyta</taxon>
        <taxon>Spermatophyta</taxon>
        <taxon>Magnoliopsida</taxon>
        <taxon>eudicotyledons</taxon>
        <taxon>Gunneridae</taxon>
        <taxon>Pentapetalae</taxon>
        <taxon>rosids</taxon>
        <taxon>malvids</taxon>
        <taxon>Sapindales</taxon>
        <taxon>Sapindaceae</taxon>
        <taxon>Xanthoceroideae</taxon>
        <taxon>Xanthoceras</taxon>
    </lineage>
</organism>
<dbReference type="CDD" id="cd09612">
    <property type="entry name" value="Jacalin"/>
    <property type="match status" value="1"/>
</dbReference>
<dbReference type="Proteomes" id="UP000827721">
    <property type="component" value="Unassembled WGS sequence"/>
</dbReference>
<evidence type="ECO:0000256" key="2">
    <source>
        <dbReference type="ARBA" id="ARBA00022734"/>
    </source>
</evidence>
<evidence type="ECO:0000313" key="4">
    <source>
        <dbReference type="EMBL" id="KAH7570480.1"/>
    </source>
</evidence>
<proteinExistence type="inferred from homology"/>
<reference evidence="4 5" key="1">
    <citation type="submission" date="2021-02" db="EMBL/GenBank/DDBJ databases">
        <title>Plant Genome Project.</title>
        <authorList>
            <person name="Zhang R.-G."/>
        </authorList>
    </citation>
    <scope>NUCLEOTIDE SEQUENCE [LARGE SCALE GENOMIC DNA]</scope>
    <source>
        <tissue evidence="4">Leaves</tissue>
    </source>
</reference>
<keyword evidence="2" id="KW-0430">Lectin</keyword>
<evidence type="ECO:0000313" key="5">
    <source>
        <dbReference type="Proteomes" id="UP000827721"/>
    </source>
</evidence>
<dbReference type="SUPFAM" id="SSF51101">
    <property type="entry name" value="Mannose-binding lectins"/>
    <property type="match status" value="1"/>
</dbReference>
<comment type="caution">
    <text evidence="4">The sequence shown here is derived from an EMBL/GenBank/DDBJ whole genome shotgun (WGS) entry which is preliminary data.</text>
</comment>
<dbReference type="EMBL" id="JAFEMO010000005">
    <property type="protein sequence ID" value="KAH7570480.1"/>
    <property type="molecule type" value="Genomic_DNA"/>
</dbReference>
<dbReference type="InterPro" id="IPR001229">
    <property type="entry name" value="Jacalin-like_lectin_dom"/>
</dbReference>
<dbReference type="InterPro" id="IPR033734">
    <property type="entry name" value="Jacalin-like_lectin_dom_plant"/>
</dbReference>
<evidence type="ECO:0000256" key="1">
    <source>
        <dbReference type="ARBA" id="ARBA00006568"/>
    </source>
</evidence>
<dbReference type="Gene3D" id="2.100.10.30">
    <property type="entry name" value="Jacalin-like lectin domain"/>
    <property type="match status" value="1"/>
</dbReference>
<comment type="similarity">
    <text evidence="1">Belongs to the jacalin lectin family.</text>
</comment>
<gene>
    <name evidence="4" type="ORF">JRO89_XS05G0112700</name>
</gene>
<accession>A0ABQ8I1K7</accession>
<dbReference type="PANTHER" id="PTHR46506">
    <property type="entry name" value="OS05G0143600 PROTEIN"/>
    <property type="match status" value="1"/>
</dbReference>
<dbReference type="Pfam" id="PF01419">
    <property type="entry name" value="Jacalin"/>
    <property type="match status" value="1"/>
</dbReference>
<name>A0ABQ8I1K7_9ROSI</name>
<keyword evidence="5" id="KW-1185">Reference proteome</keyword>